<accession>A0A7K3WTE2</accession>
<gene>
    <name evidence="1" type="ORF">G3O08_15725</name>
</gene>
<evidence type="ECO:0000313" key="1">
    <source>
        <dbReference type="EMBL" id="NEN24950.1"/>
    </source>
</evidence>
<protein>
    <submittedName>
        <fullName evidence="1">Uncharacterized protein</fullName>
    </submittedName>
</protein>
<dbReference type="Proteomes" id="UP000486602">
    <property type="component" value="Unassembled WGS sequence"/>
</dbReference>
<proteinExistence type="predicted"/>
<evidence type="ECO:0000313" key="2">
    <source>
        <dbReference type="Proteomes" id="UP000486602"/>
    </source>
</evidence>
<organism evidence="1 2">
    <name type="scientific">Cryomorpha ignava</name>
    <dbReference type="NCBI Taxonomy" id="101383"/>
    <lineage>
        <taxon>Bacteria</taxon>
        <taxon>Pseudomonadati</taxon>
        <taxon>Bacteroidota</taxon>
        <taxon>Flavobacteriia</taxon>
        <taxon>Flavobacteriales</taxon>
        <taxon>Cryomorphaceae</taxon>
        <taxon>Cryomorpha</taxon>
    </lineage>
</organism>
<dbReference type="RefSeq" id="WP_163286340.1">
    <property type="nucleotide sequence ID" value="NZ_JAAGVY010000036.1"/>
</dbReference>
<name>A0A7K3WTE2_9FLAO</name>
<reference evidence="1 2" key="1">
    <citation type="submission" date="2020-02" db="EMBL/GenBank/DDBJ databases">
        <title>Out from the shadows clarifying the taxonomy of the family Cryomorphaceae and related taxa by utilizing the GTDB taxonomic framework.</title>
        <authorList>
            <person name="Bowman J.P."/>
        </authorList>
    </citation>
    <scope>NUCLEOTIDE SEQUENCE [LARGE SCALE GENOMIC DNA]</scope>
    <source>
        <strain evidence="1 2">QSSC 1-22</strain>
    </source>
</reference>
<dbReference type="EMBL" id="JAAGVY010000036">
    <property type="protein sequence ID" value="NEN24950.1"/>
    <property type="molecule type" value="Genomic_DNA"/>
</dbReference>
<sequence length="169" mass="19013">MGSRYLILAFVTVLFAGIISSCERSKDFPDEPVINSLEFDSVNKALIINFTDGDGDFGIDSDAPPFQQYLDADSTILNPYYYNLWLDYYEKRDGEWELIETPSTFNFRIPVLTPAGQNKQLDVKVTYDMDFDLPLPTAESDTIKFGVTLVDRAKNSSIPKETSAIVLAD</sequence>
<comment type="caution">
    <text evidence="1">The sequence shown here is derived from an EMBL/GenBank/DDBJ whole genome shotgun (WGS) entry which is preliminary data.</text>
</comment>
<dbReference type="AlphaFoldDB" id="A0A7K3WTE2"/>
<dbReference type="PROSITE" id="PS51257">
    <property type="entry name" value="PROKAR_LIPOPROTEIN"/>
    <property type="match status" value="1"/>
</dbReference>
<keyword evidence="2" id="KW-1185">Reference proteome</keyword>